<evidence type="ECO:0000259" key="14">
    <source>
        <dbReference type="SMART" id="SM00382"/>
    </source>
</evidence>
<dbReference type="GO" id="GO:0005886">
    <property type="term" value="C:plasma membrane"/>
    <property type="evidence" value="ECO:0007669"/>
    <property type="project" value="UniProtKB-SubCell"/>
</dbReference>
<keyword evidence="11" id="KW-1006">Bacterial flagellum protein export</keyword>
<protein>
    <recommendedName>
        <fullName evidence="3">Flagellar biosynthesis protein FlhF</fullName>
    </recommendedName>
    <alternativeName>
        <fullName evidence="13">Flagella-associated GTP-binding protein</fullName>
    </alternativeName>
</protein>
<evidence type="ECO:0000256" key="9">
    <source>
        <dbReference type="ARBA" id="ARBA00023134"/>
    </source>
</evidence>
<feature type="domain" description="SRP54-type proteins GTP-binding" evidence="15">
    <location>
        <begin position="158"/>
        <end position="349"/>
    </location>
</feature>
<comment type="similarity">
    <text evidence="2">Belongs to the GTP-binding SRP family.</text>
</comment>
<feature type="domain" description="AAA+ ATPase" evidence="14">
    <location>
        <begin position="157"/>
        <end position="298"/>
    </location>
</feature>
<keyword evidence="17" id="KW-1185">Reference proteome</keyword>
<dbReference type="SUPFAM" id="SSF52540">
    <property type="entry name" value="P-loop containing nucleoside triphosphate hydrolases"/>
    <property type="match status" value="1"/>
</dbReference>
<comment type="caution">
    <text evidence="16">The sequence shown here is derived from an EMBL/GenBank/DDBJ whole genome shotgun (WGS) entry which is preliminary data.</text>
</comment>
<dbReference type="PANTHER" id="PTHR43134">
    <property type="entry name" value="SIGNAL RECOGNITION PARTICLE RECEPTOR SUBUNIT ALPHA"/>
    <property type="match status" value="1"/>
</dbReference>
<evidence type="ECO:0000256" key="1">
    <source>
        <dbReference type="ARBA" id="ARBA00004413"/>
    </source>
</evidence>
<organism evidence="16 17">
    <name type="scientific">Alicyclobacillus cellulosilyticus</name>
    <dbReference type="NCBI Taxonomy" id="1003997"/>
    <lineage>
        <taxon>Bacteria</taxon>
        <taxon>Bacillati</taxon>
        <taxon>Bacillota</taxon>
        <taxon>Bacilli</taxon>
        <taxon>Bacillales</taxon>
        <taxon>Alicyclobacillaceae</taxon>
        <taxon>Alicyclobacillus</taxon>
    </lineage>
</organism>
<accession>A0A917NEJ0</accession>
<dbReference type="InterPro" id="IPR000897">
    <property type="entry name" value="SRP54_GTPase_dom"/>
</dbReference>
<dbReference type="GO" id="GO:0005525">
    <property type="term" value="F:GTP binding"/>
    <property type="evidence" value="ECO:0007669"/>
    <property type="project" value="UniProtKB-KW"/>
</dbReference>
<dbReference type="AlphaFoldDB" id="A0A917NEJ0"/>
<keyword evidence="4" id="KW-0813">Transport</keyword>
<keyword evidence="8" id="KW-0653">Protein transport</keyword>
<dbReference type="InterPro" id="IPR027417">
    <property type="entry name" value="P-loop_NTPase"/>
</dbReference>
<evidence type="ECO:0000256" key="2">
    <source>
        <dbReference type="ARBA" id="ARBA00008531"/>
    </source>
</evidence>
<evidence type="ECO:0000256" key="6">
    <source>
        <dbReference type="ARBA" id="ARBA00022741"/>
    </source>
</evidence>
<dbReference type="SMART" id="SM00382">
    <property type="entry name" value="AAA"/>
    <property type="match status" value="1"/>
</dbReference>
<dbReference type="GO" id="GO:0044781">
    <property type="term" value="P:bacterial-type flagellum organization"/>
    <property type="evidence" value="ECO:0007669"/>
    <property type="project" value="UniProtKB-KW"/>
</dbReference>
<dbReference type="GO" id="GO:0006614">
    <property type="term" value="P:SRP-dependent cotranslational protein targeting to membrane"/>
    <property type="evidence" value="ECO:0007669"/>
    <property type="project" value="InterPro"/>
</dbReference>
<evidence type="ECO:0000256" key="4">
    <source>
        <dbReference type="ARBA" id="ARBA00022448"/>
    </source>
</evidence>
<evidence type="ECO:0000313" key="17">
    <source>
        <dbReference type="Proteomes" id="UP000637695"/>
    </source>
</evidence>
<evidence type="ECO:0000256" key="10">
    <source>
        <dbReference type="ARBA" id="ARBA00023136"/>
    </source>
</evidence>
<evidence type="ECO:0000256" key="11">
    <source>
        <dbReference type="ARBA" id="ARBA00023225"/>
    </source>
</evidence>
<evidence type="ECO:0000256" key="5">
    <source>
        <dbReference type="ARBA" id="ARBA00022475"/>
    </source>
</evidence>
<evidence type="ECO:0000256" key="12">
    <source>
        <dbReference type="ARBA" id="ARBA00025337"/>
    </source>
</evidence>
<dbReference type="PANTHER" id="PTHR43134:SF3">
    <property type="entry name" value="FLAGELLAR BIOSYNTHESIS PROTEIN FLHF"/>
    <property type="match status" value="1"/>
</dbReference>
<dbReference type="GO" id="GO:0003924">
    <property type="term" value="F:GTPase activity"/>
    <property type="evidence" value="ECO:0007669"/>
    <property type="project" value="InterPro"/>
</dbReference>
<comment type="subcellular location">
    <subcellularLocation>
        <location evidence="1">Cell membrane</location>
        <topology evidence="1">Peripheral membrane protein</topology>
        <orientation evidence="1">Cytoplasmic side</orientation>
    </subcellularLocation>
</comment>
<keyword evidence="7" id="KW-1005">Bacterial flagellum biogenesis</keyword>
<keyword evidence="16" id="KW-0282">Flagellum</keyword>
<dbReference type="CDD" id="cd17873">
    <property type="entry name" value="FlhF"/>
    <property type="match status" value="1"/>
</dbReference>
<dbReference type="SMART" id="SM00962">
    <property type="entry name" value="SRP54"/>
    <property type="match status" value="1"/>
</dbReference>
<reference evidence="16" key="1">
    <citation type="journal article" date="2014" name="Int. J. Syst. Evol. Microbiol.">
        <title>Complete genome sequence of Corynebacterium casei LMG S-19264T (=DSM 44701T), isolated from a smear-ripened cheese.</title>
        <authorList>
            <consortium name="US DOE Joint Genome Institute (JGI-PGF)"/>
            <person name="Walter F."/>
            <person name="Albersmeier A."/>
            <person name="Kalinowski J."/>
            <person name="Ruckert C."/>
        </authorList>
    </citation>
    <scope>NUCLEOTIDE SEQUENCE</scope>
    <source>
        <strain evidence="16">JCM 18487</strain>
    </source>
</reference>
<keyword evidence="9" id="KW-0342">GTP-binding</keyword>
<dbReference type="InterPro" id="IPR003593">
    <property type="entry name" value="AAA+_ATPase"/>
</dbReference>
<dbReference type="EMBL" id="BMOY01000001">
    <property type="protein sequence ID" value="GGI94612.1"/>
    <property type="molecule type" value="Genomic_DNA"/>
</dbReference>
<sequence>MMVRRYVVKDMPEAVTRIRQDLGRDAVILSTKRVTVKKWLGFWRSKRIEVVAAIGDDVPLRATAQQVQRLMQSVPDFRARPQDERMSPPAEHGGSRHAEAVEAHLEPLYRRLLWHGMSEEGARRLLEVMRARQGNRPESDAADMLAGLAEPQPISPQSRLVAFVGPTGVGKTTTVAKLAALHVLSGERKVGLITTDTYRIAAVEQLRTYADILGVPLAVVYRPEDLPSALAQMDDRDLIFIDTAGRNYHLDAYIREAEAWLRAVPIDETFLVLAATGKPQDLDAVARKFAALPVDKFVFTKMDETATYGAILDLVLNHRKPVSYITTGQNVPDDIEVASFEKILKLILEGAA</sequence>
<evidence type="ECO:0000313" key="16">
    <source>
        <dbReference type="EMBL" id="GGI94612.1"/>
    </source>
</evidence>
<keyword evidence="6" id="KW-0547">Nucleotide-binding</keyword>
<reference evidence="16" key="2">
    <citation type="submission" date="2020-09" db="EMBL/GenBank/DDBJ databases">
        <authorList>
            <person name="Sun Q."/>
            <person name="Ohkuma M."/>
        </authorList>
    </citation>
    <scope>NUCLEOTIDE SEQUENCE</scope>
    <source>
        <strain evidence="16">JCM 18487</strain>
    </source>
</reference>
<dbReference type="Gene3D" id="3.40.50.300">
    <property type="entry name" value="P-loop containing nucleotide triphosphate hydrolases"/>
    <property type="match status" value="1"/>
</dbReference>
<evidence type="ECO:0000256" key="13">
    <source>
        <dbReference type="ARBA" id="ARBA00030866"/>
    </source>
</evidence>
<evidence type="ECO:0000259" key="15">
    <source>
        <dbReference type="SMART" id="SM00962"/>
    </source>
</evidence>
<dbReference type="GO" id="GO:0005047">
    <property type="term" value="F:signal recognition particle binding"/>
    <property type="evidence" value="ECO:0007669"/>
    <property type="project" value="TreeGrafter"/>
</dbReference>
<proteinExistence type="inferred from homology"/>
<dbReference type="RefSeq" id="WP_188880423.1">
    <property type="nucleotide sequence ID" value="NZ_BMOY01000001.1"/>
</dbReference>
<dbReference type="Pfam" id="PF00448">
    <property type="entry name" value="SRP54"/>
    <property type="match status" value="1"/>
</dbReference>
<evidence type="ECO:0000256" key="8">
    <source>
        <dbReference type="ARBA" id="ARBA00022927"/>
    </source>
</evidence>
<comment type="function">
    <text evidence="12">Necessary for flagellar biosynthesis. May be involved in translocation of the flagellum.</text>
</comment>
<gene>
    <name evidence="16" type="primary">flhF</name>
    <name evidence="16" type="ORF">GCM10010885_00180</name>
</gene>
<keyword evidence="16" id="KW-0969">Cilium</keyword>
<dbReference type="InterPro" id="IPR047040">
    <property type="entry name" value="FlhF__GTPase_dom"/>
</dbReference>
<keyword evidence="10" id="KW-0472">Membrane</keyword>
<keyword evidence="5" id="KW-1003">Cell membrane</keyword>
<dbReference type="FunFam" id="3.40.50.300:FF:000695">
    <property type="entry name" value="Flagellar biosynthesis regulator FlhF"/>
    <property type="match status" value="1"/>
</dbReference>
<evidence type="ECO:0000256" key="7">
    <source>
        <dbReference type="ARBA" id="ARBA00022795"/>
    </source>
</evidence>
<dbReference type="Proteomes" id="UP000637695">
    <property type="component" value="Unassembled WGS sequence"/>
</dbReference>
<name>A0A917NEJ0_9BACL</name>
<dbReference type="GO" id="GO:0015031">
    <property type="term" value="P:protein transport"/>
    <property type="evidence" value="ECO:0007669"/>
    <property type="project" value="UniProtKB-KW"/>
</dbReference>
<keyword evidence="16" id="KW-0966">Cell projection</keyword>
<evidence type="ECO:0000256" key="3">
    <source>
        <dbReference type="ARBA" id="ARBA00014919"/>
    </source>
</evidence>